<sequence>MKRMFLEKFFPTSKTKSIKKVTYGIRQRSGETLYKYKERSNKLCATCPHHHINEQLLIKYFYEGIMLMDKNMMDVASGNTQQFGIRGSVASSVVNEVVGANNQRLENKITKLTSLIRQLHHTSPPARVCDICACTKHPTDACLTLQEIGPNSAEVVAMMGGQQYRQLHDQYLNLRYGSHPITTTISIQTTTTYSSYTISLEDFLKYILSPQANVSVLTLRSDKELPHQQATSKTAKRKATQSIINDLDTNVVVQQKNSTRTIPLSFPSRSVQARKFEIDEELLQAFIMIPKYAKFLKELCTNKKKKLKGDVEIGRNVSALIRASKFLL</sequence>
<organism evidence="2 3">
    <name type="scientific">Mucuna pruriens</name>
    <name type="common">Velvet bean</name>
    <name type="synonym">Dolichos pruriens</name>
    <dbReference type="NCBI Taxonomy" id="157652"/>
    <lineage>
        <taxon>Eukaryota</taxon>
        <taxon>Viridiplantae</taxon>
        <taxon>Streptophyta</taxon>
        <taxon>Embryophyta</taxon>
        <taxon>Tracheophyta</taxon>
        <taxon>Spermatophyta</taxon>
        <taxon>Magnoliopsida</taxon>
        <taxon>eudicotyledons</taxon>
        <taxon>Gunneridae</taxon>
        <taxon>Pentapetalae</taxon>
        <taxon>rosids</taxon>
        <taxon>fabids</taxon>
        <taxon>Fabales</taxon>
        <taxon>Fabaceae</taxon>
        <taxon>Papilionoideae</taxon>
        <taxon>50 kb inversion clade</taxon>
        <taxon>NPAAA clade</taxon>
        <taxon>indigoferoid/millettioid clade</taxon>
        <taxon>Phaseoleae</taxon>
        <taxon>Mucuna</taxon>
    </lineage>
</organism>
<dbReference type="Proteomes" id="UP000257109">
    <property type="component" value="Unassembled WGS sequence"/>
</dbReference>
<dbReference type="OrthoDB" id="1414696at2759"/>
<evidence type="ECO:0000259" key="1">
    <source>
        <dbReference type="Pfam" id="PF03732"/>
    </source>
</evidence>
<keyword evidence="3" id="KW-1185">Reference proteome</keyword>
<protein>
    <recommendedName>
        <fullName evidence="1">Retrotransposon gag domain-containing protein</fullName>
    </recommendedName>
</protein>
<gene>
    <name evidence="2" type="ORF">CR513_02321</name>
</gene>
<evidence type="ECO:0000313" key="3">
    <source>
        <dbReference type="Proteomes" id="UP000257109"/>
    </source>
</evidence>
<dbReference type="AlphaFoldDB" id="A0A371ICR0"/>
<evidence type="ECO:0000313" key="2">
    <source>
        <dbReference type="EMBL" id="RDY12837.1"/>
    </source>
</evidence>
<comment type="caution">
    <text evidence="2">The sequence shown here is derived from an EMBL/GenBank/DDBJ whole genome shotgun (WGS) entry which is preliminary data.</text>
</comment>
<dbReference type="PANTHER" id="PTHR33223">
    <property type="entry name" value="CCHC-TYPE DOMAIN-CONTAINING PROTEIN"/>
    <property type="match status" value="1"/>
</dbReference>
<dbReference type="Pfam" id="PF03732">
    <property type="entry name" value="Retrotrans_gag"/>
    <property type="match status" value="1"/>
</dbReference>
<feature type="non-terminal residue" evidence="2">
    <location>
        <position position="1"/>
    </location>
</feature>
<proteinExistence type="predicted"/>
<accession>A0A371ICR0</accession>
<name>A0A371ICR0_MUCPR</name>
<reference evidence="2" key="1">
    <citation type="submission" date="2018-05" db="EMBL/GenBank/DDBJ databases">
        <title>Draft genome of Mucuna pruriens seed.</title>
        <authorList>
            <person name="Nnadi N.E."/>
            <person name="Vos R."/>
            <person name="Hasami M.H."/>
            <person name="Devisetty U.K."/>
            <person name="Aguiy J.C."/>
        </authorList>
    </citation>
    <scope>NUCLEOTIDE SEQUENCE [LARGE SCALE GENOMIC DNA]</scope>
    <source>
        <strain evidence="2">JCA_2017</strain>
    </source>
</reference>
<dbReference type="PANTHER" id="PTHR33223:SF3">
    <property type="match status" value="1"/>
</dbReference>
<feature type="domain" description="Retrotransposon gag" evidence="1">
    <location>
        <begin position="1"/>
        <end position="65"/>
    </location>
</feature>
<dbReference type="InterPro" id="IPR005162">
    <property type="entry name" value="Retrotrans_gag_dom"/>
</dbReference>
<dbReference type="EMBL" id="QJKJ01000395">
    <property type="protein sequence ID" value="RDY12837.1"/>
    <property type="molecule type" value="Genomic_DNA"/>
</dbReference>